<name>A0A9D4BLV5_DREPO</name>
<dbReference type="EMBL" id="JAIWYP010000014">
    <property type="protein sequence ID" value="KAH3708601.1"/>
    <property type="molecule type" value="Genomic_DNA"/>
</dbReference>
<comment type="caution">
    <text evidence="1">The sequence shown here is derived from an EMBL/GenBank/DDBJ whole genome shotgun (WGS) entry which is preliminary data.</text>
</comment>
<reference evidence="1" key="1">
    <citation type="journal article" date="2019" name="bioRxiv">
        <title>The Genome of the Zebra Mussel, Dreissena polymorpha: A Resource for Invasive Species Research.</title>
        <authorList>
            <person name="McCartney M.A."/>
            <person name="Auch B."/>
            <person name="Kono T."/>
            <person name="Mallez S."/>
            <person name="Zhang Y."/>
            <person name="Obille A."/>
            <person name="Becker A."/>
            <person name="Abrahante J.E."/>
            <person name="Garbe J."/>
            <person name="Badalamenti J.P."/>
            <person name="Herman A."/>
            <person name="Mangelson H."/>
            <person name="Liachko I."/>
            <person name="Sullivan S."/>
            <person name="Sone E.D."/>
            <person name="Koren S."/>
            <person name="Silverstein K.A.T."/>
            <person name="Beckman K.B."/>
            <person name="Gohl D.M."/>
        </authorList>
    </citation>
    <scope>NUCLEOTIDE SEQUENCE</scope>
    <source>
        <strain evidence="1">Duluth1</strain>
        <tissue evidence="1">Whole animal</tissue>
    </source>
</reference>
<dbReference type="Proteomes" id="UP000828390">
    <property type="component" value="Unassembled WGS sequence"/>
</dbReference>
<organism evidence="1 2">
    <name type="scientific">Dreissena polymorpha</name>
    <name type="common">Zebra mussel</name>
    <name type="synonym">Mytilus polymorpha</name>
    <dbReference type="NCBI Taxonomy" id="45954"/>
    <lineage>
        <taxon>Eukaryota</taxon>
        <taxon>Metazoa</taxon>
        <taxon>Spiralia</taxon>
        <taxon>Lophotrochozoa</taxon>
        <taxon>Mollusca</taxon>
        <taxon>Bivalvia</taxon>
        <taxon>Autobranchia</taxon>
        <taxon>Heteroconchia</taxon>
        <taxon>Euheterodonta</taxon>
        <taxon>Imparidentia</taxon>
        <taxon>Neoheterodontei</taxon>
        <taxon>Myida</taxon>
        <taxon>Dreissenoidea</taxon>
        <taxon>Dreissenidae</taxon>
        <taxon>Dreissena</taxon>
    </lineage>
</organism>
<keyword evidence="2" id="KW-1185">Reference proteome</keyword>
<protein>
    <submittedName>
        <fullName evidence="1">Uncharacterized protein</fullName>
    </submittedName>
</protein>
<gene>
    <name evidence="1" type="ORF">DPMN_068056</name>
</gene>
<evidence type="ECO:0000313" key="2">
    <source>
        <dbReference type="Proteomes" id="UP000828390"/>
    </source>
</evidence>
<accession>A0A9D4BLV5</accession>
<evidence type="ECO:0000313" key="1">
    <source>
        <dbReference type="EMBL" id="KAH3708601.1"/>
    </source>
</evidence>
<sequence length="52" mass="5849">MPKIEIDPEGVLKLLQNLKVDKATGPDMIKPIVLKELQHEILDLVSLIFQSP</sequence>
<proteinExistence type="predicted"/>
<dbReference type="AlphaFoldDB" id="A0A9D4BLV5"/>
<reference evidence="1" key="2">
    <citation type="submission" date="2020-11" db="EMBL/GenBank/DDBJ databases">
        <authorList>
            <person name="McCartney M.A."/>
            <person name="Auch B."/>
            <person name="Kono T."/>
            <person name="Mallez S."/>
            <person name="Becker A."/>
            <person name="Gohl D.M."/>
            <person name="Silverstein K.A.T."/>
            <person name="Koren S."/>
            <person name="Bechman K.B."/>
            <person name="Herman A."/>
            <person name="Abrahante J.E."/>
            <person name="Garbe J."/>
        </authorList>
    </citation>
    <scope>NUCLEOTIDE SEQUENCE</scope>
    <source>
        <strain evidence="1">Duluth1</strain>
        <tissue evidence="1">Whole animal</tissue>
    </source>
</reference>